<dbReference type="Gene3D" id="3.20.20.210">
    <property type="match status" value="1"/>
</dbReference>
<evidence type="ECO:0000256" key="6">
    <source>
        <dbReference type="ARBA" id="ARBA00012288"/>
    </source>
</evidence>
<evidence type="ECO:0000256" key="8">
    <source>
        <dbReference type="ARBA" id="ARBA00022490"/>
    </source>
</evidence>
<dbReference type="InterPro" id="IPR038071">
    <property type="entry name" value="UROD/MetE-like_sf"/>
</dbReference>
<sequence>MPFPFMGEGDNTPESFRYIGLQPVPIFVVIKSRLATLNNDRLLRALAREPVDATPVWLMRQAGRYLPEYRSTRARAGNFLTLCMTPELACEVTLQPLERFPLDAAILFSDILTIPHAMGLGLTFTEGEGPRFERPVRTIRDIDRLGIPDPEEELGYVPDAIRLIRRELNDRVPLIGFSGSPWTLATYMVEGGSSSDFRRIKGLMFEDPLPTHRLLSRLTDAIIDYLHAQIAAGAQVLMLFDTWGGVLSTPDYLTFSLAYLHRIVTAIRETHNVPIILFTKGGGGWIEEMAKTGCNAIGLDWTIKIGKARARVGNRVALQGNADPCVLYASVDRIRQEVARILEDFGHGSGHIFNLGHGIHPHMDPERVGALVEAVHELSAPYHS</sequence>
<dbReference type="PANTHER" id="PTHR21091:SF169">
    <property type="entry name" value="UROPORPHYRINOGEN DECARBOXYLASE"/>
    <property type="match status" value="1"/>
</dbReference>
<dbReference type="PROSITE" id="PS00907">
    <property type="entry name" value="UROD_2"/>
    <property type="match status" value="1"/>
</dbReference>
<comment type="function">
    <text evidence="1 12">Catalyzes the decarboxylation of four acetate groups of uroporphyrinogen-III to yield coproporphyrinogen-III.</text>
</comment>
<evidence type="ECO:0000256" key="4">
    <source>
        <dbReference type="ARBA" id="ARBA00009935"/>
    </source>
</evidence>
<dbReference type="AlphaFoldDB" id="A0A450XB78"/>
<comment type="subunit">
    <text evidence="5 12">Homodimer.</text>
</comment>
<gene>
    <name evidence="12" type="primary">hemE</name>
    <name evidence="17" type="ORF">BECKMB1821G_GA0114241_102143</name>
</gene>
<name>A0A450XB78_9GAMM</name>
<dbReference type="CDD" id="cd00717">
    <property type="entry name" value="URO-D"/>
    <property type="match status" value="1"/>
</dbReference>
<dbReference type="InterPro" id="IPR006361">
    <property type="entry name" value="Uroporphyrinogen_deCO2ase_HemE"/>
</dbReference>
<evidence type="ECO:0000256" key="5">
    <source>
        <dbReference type="ARBA" id="ARBA00011738"/>
    </source>
</evidence>
<accession>A0A450XB78</accession>
<evidence type="ECO:0000256" key="9">
    <source>
        <dbReference type="ARBA" id="ARBA00022793"/>
    </source>
</evidence>
<dbReference type="FunFam" id="3.20.20.210:FF:000001">
    <property type="entry name" value="Uroporphyrinogen decarboxylase"/>
    <property type="match status" value="1"/>
</dbReference>
<dbReference type="EC" id="4.1.1.37" evidence="6 12"/>
<feature type="binding site" evidence="12">
    <location>
        <position position="187"/>
    </location>
    <ligand>
        <name>substrate</name>
    </ligand>
</feature>
<evidence type="ECO:0000256" key="1">
    <source>
        <dbReference type="ARBA" id="ARBA00002448"/>
    </source>
</evidence>
<evidence type="ECO:0000256" key="13">
    <source>
        <dbReference type="RuleBase" id="RU000554"/>
    </source>
</evidence>
<evidence type="ECO:0000259" key="16">
    <source>
        <dbReference type="PROSITE" id="PS00907"/>
    </source>
</evidence>
<comment type="similarity">
    <text evidence="4 12 14">Belongs to the uroporphyrinogen decarboxylase family.</text>
</comment>
<protein>
    <recommendedName>
        <fullName evidence="7 12">Uroporphyrinogen decarboxylase</fullName>
        <shortName evidence="12">UPD</shortName>
        <shortName evidence="12">URO-D</shortName>
        <ecNumber evidence="6 12">4.1.1.37</ecNumber>
    </recommendedName>
</protein>
<organism evidence="17">
    <name type="scientific">Candidatus Kentrum sp. MB</name>
    <dbReference type="NCBI Taxonomy" id="2138164"/>
    <lineage>
        <taxon>Bacteria</taxon>
        <taxon>Pseudomonadati</taxon>
        <taxon>Pseudomonadota</taxon>
        <taxon>Gammaproteobacteria</taxon>
        <taxon>Candidatus Kentrum</taxon>
    </lineage>
</organism>
<dbReference type="InterPro" id="IPR000257">
    <property type="entry name" value="Uroporphyrinogen_deCOase"/>
</dbReference>
<feature type="binding site" evidence="12">
    <location>
        <begin position="60"/>
        <end position="64"/>
    </location>
    <ligand>
        <name>substrate</name>
    </ligand>
</feature>
<evidence type="ECO:0000256" key="3">
    <source>
        <dbReference type="ARBA" id="ARBA00004804"/>
    </source>
</evidence>
<evidence type="ECO:0000256" key="7">
    <source>
        <dbReference type="ARBA" id="ARBA00014308"/>
    </source>
</evidence>
<dbReference type="EMBL" id="CAADFO010000021">
    <property type="protein sequence ID" value="VFK26528.1"/>
    <property type="molecule type" value="Genomic_DNA"/>
</dbReference>
<feature type="domain" description="Uroporphyrinogen decarboxylase (URO-D)" evidence="15">
    <location>
        <begin position="55"/>
        <end position="64"/>
    </location>
</feature>
<keyword evidence="9 12" id="KW-0210">Decarboxylase</keyword>
<evidence type="ECO:0000259" key="15">
    <source>
        <dbReference type="PROSITE" id="PS00906"/>
    </source>
</evidence>
<keyword evidence="10 12" id="KW-0456">Lyase</keyword>
<evidence type="ECO:0000256" key="11">
    <source>
        <dbReference type="ARBA" id="ARBA00023244"/>
    </source>
</evidence>
<dbReference type="HAMAP" id="MF_00218">
    <property type="entry name" value="URO_D"/>
    <property type="match status" value="1"/>
</dbReference>
<feature type="binding site" evidence="12">
    <location>
        <position position="357"/>
    </location>
    <ligand>
        <name>substrate</name>
    </ligand>
</feature>
<feature type="domain" description="Uroporphyrinogen decarboxylase (URO-D)" evidence="16">
    <location>
        <begin position="175"/>
        <end position="191"/>
    </location>
</feature>
<comment type="subcellular location">
    <subcellularLocation>
        <location evidence="2 12">Cytoplasm</location>
    </subcellularLocation>
</comment>
<keyword evidence="8 12" id="KW-0963">Cytoplasm</keyword>
<evidence type="ECO:0000256" key="12">
    <source>
        <dbReference type="HAMAP-Rule" id="MF_00218"/>
    </source>
</evidence>
<dbReference type="PANTHER" id="PTHR21091">
    <property type="entry name" value="METHYLTETRAHYDROFOLATE:HOMOCYSTEINE METHYLTRANSFERASE RELATED"/>
    <property type="match status" value="1"/>
</dbReference>
<feature type="site" description="Transition state stabilizer" evidence="12">
    <location>
        <position position="110"/>
    </location>
</feature>
<dbReference type="GO" id="GO:0004853">
    <property type="term" value="F:uroporphyrinogen decarboxylase activity"/>
    <property type="evidence" value="ECO:0007669"/>
    <property type="project" value="UniProtKB-UniRule"/>
</dbReference>
<dbReference type="Pfam" id="PF01208">
    <property type="entry name" value="URO-D"/>
    <property type="match status" value="1"/>
</dbReference>
<evidence type="ECO:0000256" key="14">
    <source>
        <dbReference type="RuleBase" id="RU004169"/>
    </source>
</evidence>
<comment type="pathway">
    <text evidence="3 12 13">Porphyrin-containing compound metabolism; protoporphyrin-IX biosynthesis; coproporphyrinogen-III from 5-aminolevulinate: step 4/4.</text>
</comment>
<evidence type="ECO:0000313" key="17">
    <source>
        <dbReference type="EMBL" id="VFK26528.1"/>
    </source>
</evidence>
<dbReference type="PROSITE" id="PS00906">
    <property type="entry name" value="UROD_1"/>
    <property type="match status" value="1"/>
</dbReference>
<dbReference type="GO" id="GO:0019353">
    <property type="term" value="P:protoporphyrinogen IX biosynthetic process from glutamate"/>
    <property type="evidence" value="ECO:0007669"/>
    <property type="project" value="TreeGrafter"/>
</dbReference>
<feature type="binding site" evidence="12">
    <location>
        <position position="242"/>
    </location>
    <ligand>
        <name>substrate</name>
    </ligand>
</feature>
<dbReference type="NCBIfam" id="TIGR01464">
    <property type="entry name" value="hemE"/>
    <property type="match status" value="1"/>
</dbReference>
<feature type="binding site" evidence="12">
    <location>
        <position position="110"/>
    </location>
    <ligand>
        <name>substrate</name>
    </ligand>
</feature>
<keyword evidence="11 12" id="KW-0627">Porphyrin biosynthesis</keyword>
<comment type="caution">
    <text evidence="12">Lacks conserved residue(s) required for the propagation of feature annotation.</text>
</comment>
<evidence type="ECO:0000256" key="2">
    <source>
        <dbReference type="ARBA" id="ARBA00004496"/>
    </source>
</evidence>
<comment type="catalytic activity">
    <reaction evidence="12 13">
        <text>uroporphyrinogen III + 4 H(+) = coproporphyrinogen III + 4 CO2</text>
        <dbReference type="Rhea" id="RHEA:19865"/>
        <dbReference type="ChEBI" id="CHEBI:15378"/>
        <dbReference type="ChEBI" id="CHEBI:16526"/>
        <dbReference type="ChEBI" id="CHEBI:57308"/>
        <dbReference type="ChEBI" id="CHEBI:57309"/>
        <dbReference type="EC" id="4.1.1.37"/>
    </reaction>
</comment>
<dbReference type="SUPFAM" id="SSF51726">
    <property type="entry name" value="UROD/MetE-like"/>
    <property type="match status" value="1"/>
</dbReference>
<dbReference type="UniPathway" id="UPA00251">
    <property type="reaction ID" value="UER00321"/>
</dbReference>
<proteinExistence type="inferred from homology"/>
<dbReference type="GO" id="GO:0005829">
    <property type="term" value="C:cytosol"/>
    <property type="evidence" value="ECO:0007669"/>
    <property type="project" value="TreeGrafter"/>
</dbReference>
<reference evidence="17" key="1">
    <citation type="submission" date="2019-02" db="EMBL/GenBank/DDBJ databases">
        <authorList>
            <person name="Gruber-Vodicka R. H."/>
            <person name="Seah K. B. B."/>
        </authorList>
    </citation>
    <scope>NUCLEOTIDE SEQUENCE</scope>
    <source>
        <strain evidence="17">BECK_BZ197</strain>
    </source>
</reference>
<evidence type="ECO:0000256" key="10">
    <source>
        <dbReference type="ARBA" id="ARBA00023239"/>
    </source>
</evidence>